<proteinExistence type="predicted"/>
<comment type="caution">
    <text evidence="2">The sequence shown here is derived from an EMBL/GenBank/DDBJ whole genome shotgun (WGS) entry which is preliminary data.</text>
</comment>
<gene>
    <name evidence="2" type="ORF">HW115_04355</name>
</gene>
<protein>
    <submittedName>
        <fullName evidence="2">Uncharacterized protein</fullName>
    </submittedName>
</protein>
<feature type="region of interest" description="Disordered" evidence="1">
    <location>
        <begin position="51"/>
        <end position="71"/>
    </location>
</feature>
<accession>A0A851GI70</accession>
<evidence type="ECO:0000313" key="3">
    <source>
        <dbReference type="Proteomes" id="UP000557872"/>
    </source>
</evidence>
<evidence type="ECO:0000256" key="1">
    <source>
        <dbReference type="SAM" id="MobiDB-lite"/>
    </source>
</evidence>
<evidence type="ECO:0000313" key="2">
    <source>
        <dbReference type="EMBL" id="NWK54827.1"/>
    </source>
</evidence>
<dbReference type="RefSeq" id="WP_178931331.1">
    <property type="nucleotide sequence ID" value="NZ_JACBAZ010000001.1"/>
</dbReference>
<organism evidence="2 3">
    <name type="scientific">Oceaniferula marina</name>
    <dbReference type="NCBI Taxonomy" id="2748318"/>
    <lineage>
        <taxon>Bacteria</taxon>
        <taxon>Pseudomonadati</taxon>
        <taxon>Verrucomicrobiota</taxon>
        <taxon>Verrucomicrobiia</taxon>
        <taxon>Verrucomicrobiales</taxon>
        <taxon>Verrucomicrobiaceae</taxon>
        <taxon>Oceaniferula</taxon>
    </lineage>
</organism>
<name>A0A851GI70_9BACT</name>
<dbReference type="Proteomes" id="UP000557872">
    <property type="component" value="Unassembled WGS sequence"/>
</dbReference>
<keyword evidence="3" id="KW-1185">Reference proteome</keyword>
<sequence length="71" mass="7896">MEPKPHMRKVEVSLSDAEDLTLDSLKRMNPGWVRKNGDCPECVTLQHEMADTTRPESAAAALQESDQTDSP</sequence>
<dbReference type="AlphaFoldDB" id="A0A851GI70"/>
<reference evidence="2 3" key="1">
    <citation type="submission" date="2020-07" db="EMBL/GenBank/DDBJ databases">
        <title>Roseicoccus Jingziensis gen. nov., sp. nov., isolated from coastal seawater.</title>
        <authorList>
            <person name="Feng X."/>
        </authorList>
    </citation>
    <scope>NUCLEOTIDE SEQUENCE [LARGE SCALE GENOMIC DNA]</scope>
    <source>
        <strain evidence="2 3">N1E253</strain>
    </source>
</reference>
<dbReference type="EMBL" id="JACBAZ010000001">
    <property type="protein sequence ID" value="NWK54827.1"/>
    <property type="molecule type" value="Genomic_DNA"/>
</dbReference>